<dbReference type="PANTHER" id="PTHR32322">
    <property type="entry name" value="INNER MEMBRANE TRANSPORTER"/>
    <property type="match status" value="1"/>
</dbReference>
<keyword evidence="2" id="KW-1003">Cell membrane</keyword>
<evidence type="ECO:0000256" key="6">
    <source>
        <dbReference type="SAM" id="Phobius"/>
    </source>
</evidence>
<comment type="caution">
    <text evidence="8">The sequence shown here is derived from an EMBL/GenBank/DDBJ whole genome shotgun (WGS) entry which is preliminary data.</text>
</comment>
<feature type="transmembrane region" description="Helical" evidence="6">
    <location>
        <begin position="95"/>
        <end position="113"/>
    </location>
</feature>
<dbReference type="InterPro" id="IPR000620">
    <property type="entry name" value="EamA_dom"/>
</dbReference>
<dbReference type="Gene3D" id="1.10.3730.20">
    <property type="match status" value="1"/>
</dbReference>
<feature type="transmembrane region" description="Helical" evidence="6">
    <location>
        <begin position="68"/>
        <end position="83"/>
    </location>
</feature>
<evidence type="ECO:0000259" key="7">
    <source>
        <dbReference type="Pfam" id="PF00892"/>
    </source>
</evidence>
<protein>
    <submittedName>
        <fullName evidence="8">DMT family transporter</fullName>
    </submittedName>
</protein>
<dbReference type="Pfam" id="PF00892">
    <property type="entry name" value="EamA"/>
    <property type="match status" value="2"/>
</dbReference>
<sequence length="286" mass="32580">MNKLLALVSVIISCLFWSISFSVSKILLNEYSPFELSFIRFFLAFIFSAILFYPKIRKTPLHWKYQKPLFIAGMLGVTLYFVFENSGLKYTDASEGALIVGSFPALGLIVEFLTSKEKIPMNRLWGVVLSIIGVLLIIGDSGINLKFNNLFGDILVLLSGVMWVIYNWEIKKVNHLYSHEVITTFQMLWGTLLFIPFLTFTRMHIKINFPIFLSLFYLSFFCSVLGYLLYNYGLKHLSVSQVVNLLNLIPLFGAIWGVIYLKETLSFLKIIGGIFIISGVSLSSKK</sequence>
<evidence type="ECO:0000256" key="5">
    <source>
        <dbReference type="ARBA" id="ARBA00023136"/>
    </source>
</evidence>
<dbReference type="PANTHER" id="PTHR32322:SF18">
    <property type="entry name" value="S-ADENOSYLMETHIONINE_S-ADENOSYLHOMOCYSTEINE TRANSPORTER"/>
    <property type="match status" value="1"/>
</dbReference>
<dbReference type="InterPro" id="IPR050638">
    <property type="entry name" value="AA-Vitamin_Transporters"/>
</dbReference>
<dbReference type="AlphaFoldDB" id="A0A7C3RJH6"/>
<keyword evidence="5 6" id="KW-0472">Membrane</keyword>
<feature type="transmembrane region" description="Helical" evidence="6">
    <location>
        <begin position="187"/>
        <end position="205"/>
    </location>
</feature>
<feature type="transmembrane region" description="Helical" evidence="6">
    <location>
        <begin position="242"/>
        <end position="261"/>
    </location>
</feature>
<feature type="transmembrane region" description="Helical" evidence="6">
    <location>
        <begin position="149"/>
        <end position="166"/>
    </location>
</feature>
<gene>
    <name evidence="8" type="ORF">ENW00_02940</name>
</gene>
<evidence type="ECO:0000256" key="4">
    <source>
        <dbReference type="ARBA" id="ARBA00022989"/>
    </source>
</evidence>
<dbReference type="EMBL" id="DTIN01000009">
    <property type="protein sequence ID" value="HFX13100.1"/>
    <property type="molecule type" value="Genomic_DNA"/>
</dbReference>
<dbReference type="GO" id="GO:0005886">
    <property type="term" value="C:plasma membrane"/>
    <property type="evidence" value="ECO:0007669"/>
    <property type="project" value="UniProtKB-SubCell"/>
</dbReference>
<evidence type="ECO:0000256" key="2">
    <source>
        <dbReference type="ARBA" id="ARBA00022475"/>
    </source>
</evidence>
<evidence type="ECO:0000313" key="8">
    <source>
        <dbReference type="EMBL" id="HFX13100.1"/>
    </source>
</evidence>
<reference evidence="8" key="1">
    <citation type="journal article" date="2020" name="mSystems">
        <title>Genome- and Community-Level Interaction Insights into Carbon Utilization and Element Cycling Functions of Hydrothermarchaeota in Hydrothermal Sediment.</title>
        <authorList>
            <person name="Zhou Z."/>
            <person name="Liu Y."/>
            <person name="Xu W."/>
            <person name="Pan J."/>
            <person name="Luo Z.H."/>
            <person name="Li M."/>
        </authorList>
    </citation>
    <scope>NUCLEOTIDE SEQUENCE [LARGE SCALE GENOMIC DNA]</scope>
    <source>
        <strain evidence="8">SpSt-81</strain>
    </source>
</reference>
<comment type="subcellular location">
    <subcellularLocation>
        <location evidence="1">Cell membrane</location>
        <topology evidence="1">Multi-pass membrane protein</topology>
    </subcellularLocation>
</comment>
<dbReference type="SUPFAM" id="SSF103481">
    <property type="entry name" value="Multidrug resistance efflux transporter EmrE"/>
    <property type="match status" value="2"/>
</dbReference>
<keyword evidence="3 6" id="KW-0812">Transmembrane</keyword>
<proteinExistence type="predicted"/>
<dbReference type="InterPro" id="IPR037185">
    <property type="entry name" value="EmrE-like"/>
</dbReference>
<evidence type="ECO:0000256" key="3">
    <source>
        <dbReference type="ARBA" id="ARBA00022692"/>
    </source>
</evidence>
<accession>A0A7C3RJH6</accession>
<feature type="domain" description="EamA" evidence="7">
    <location>
        <begin position="151"/>
        <end position="283"/>
    </location>
</feature>
<organism evidence="8">
    <name type="scientific">Dictyoglomus thermophilum</name>
    <dbReference type="NCBI Taxonomy" id="14"/>
    <lineage>
        <taxon>Bacteria</taxon>
        <taxon>Pseudomonadati</taxon>
        <taxon>Dictyoglomota</taxon>
        <taxon>Dictyoglomia</taxon>
        <taxon>Dictyoglomales</taxon>
        <taxon>Dictyoglomaceae</taxon>
        <taxon>Dictyoglomus</taxon>
    </lineage>
</organism>
<feature type="transmembrane region" description="Helical" evidence="6">
    <location>
        <begin position="38"/>
        <end position="56"/>
    </location>
</feature>
<feature type="transmembrane region" description="Helical" evidence="6">
    <location>
        <begin position="211"/>
        <end position="230"/>
    </location>
</feature>
<feature type="domain" description="EamA" evidence="7">
    <location>
        <begin position="6"/>
        <end position="138"/>
    </location>
</feature>
<name>A0A7C3RJH6_DICTH</name>
<evidence type="ECO:0000256" key="1">
    <source>
        <dbReference type="ARBA" id="ARBA00004651"/>
    </source>
</evidence>
<keyword evidence="4 6" id="KW-1133">Transmembrane helix</keyword>
<feature type="transmembrane region" description="Helical" evidence="6">
    <location>
        <begin position="125"/>
        <end position="143"/>
    </location>
</feature>